<proteinExistence type="predicted"/>
<keyword evidence="2" id="KW-1185">Reference proteome</keyword>
<name>A0A931AKH6_9ACTN</name>
<dbReference type="RefSeq" id="WP_195899615.1">
    <property type="nucleotide sequence ID" value="NZ_JADOGI010000131.1"/>
</dbReference>
<sequence length="259" mass="28586">MSSGQGRQLLFARLLADPGLAVAFAEDPERFASHYGHDRADARALAGVDQHRLAVAANLALAKRLRWFGLHILEALILWERNEPGTGRLTRLTIRSGMHAAESTDECWSRVPAIVSEVRGMPGGKVMADLLQFEWIMHELMARTEASPVANSAHPRVHPDVVMATFGSAVTEVRRMVLDYKDPHTVSWTETHYLIRRQGDQGVRVRSIPKDIKEILESCDGTTAPSSIAKELGWPLERIEQVIAQASAQGLTLTGPQVC</sequence>
<gene>
    <name evidence="1" type="ORF">ITP53_34300</name>
</gene>
<comment type="caution">
    <text evidence="1">The sequence shown here is derived from an EMBL/GenBank/DDBJ whole genome shotgun (WGS) entry which is preliminary data.</text>
</comment>
<reference evidence="1" key="1">
    <citation type="submission" date="2020-11" db="EMBL/GenBank/DDBJ databases">
        <title>Whole-genome analyses of Nonomuraea sp. K274.</title>
        <authorList>
            <person name="Veyisoglu A."/>
        </authorList>
    </citation>
    <scope>NUCLEOTIDE SEQUENCE</scope>
    <source>
        <strain evidence="1">K274</strain>
    </source>
</reference>
<protein>
    <submittedName>
        <fullName evidence="1">Uncharacterized protein</fullName>
    </submittedName>
</protein>
<dbReference type="Proteomes" id="UP000605361">
    <property type="component" value="Unassembled WGS sequence"/>
</dbReference>
<dbReference type="EMBL" id="JADOGI010000131">
    <property type="protein sequence ID" value="MBF8190697.1"/>
    <property type="molecule type" value="Genomic_DNA"/>
</dbReference>
<accession>A0A931AKH6</accession>
<evidence type="ECO:0000313" key="2">
    <source>
        <dbReference type="Proteomes" id="UP000605361"/>
    </source>
</evidence>
<evidence type="ECO:0000313" key="1">
    <source>
        <dbReference type="EMBL" id="MBF8190697.1"/>
    </source>
</evidence>
<dbReference type="AlphaFoldDB" id="A0A931AKH6"/>
<organism evidence="1 2">
    <name type="scientific">Nonomuraea cypriaca</name>
    <dbReference type="NCBI Taxonomy" id="1187855"/>
    <lineage>
        <taxon>Bacteria</taxon>
        <taxon>Bacillati</taxon>
        <taxon>Actinomycetota</taxon>
        <taxon>Actinomycetes</taxon>
        <taxon>Streptosporangiales</taxon>
        <taxon>Streptosporangiaceae</taxon>
        <taxon>Nonomuraea</taxon>
    </lineage>
</organism>